<organism evidence="3 4">
    <name type="scientific">Oxalobacter vibrioformis</name>
    <dbReference type="NCBI Taxonomy" id="933080"/>
    <lineage>
        <taxon>Bacteria</taxon>
        <taxon>Pseudomonadati</taxon>
        <taxon>Pseudomonadota</taxon>
        <taxon>Betaproteobacteria</taxon>
        <taxon>Burkholderiales</taxon>
        <taxon>Oxalobacteraceae</taxon>
        <taxon>Oxalobacter</taxon>
    </lineage>
</organism>
<dbReference type="GO" id="GO:0004077">
    <property type="term" value="F:biotin--[biotin carboxyl-carrier protein] ligase activity"/>
    <property type="evidence" value="ECO:0007669"/>
    <property type="project" value="UniProtKB-EC"/>
</dbReference>
<dbReference type="InterPro" id="IPR004408">
    <property type="entry name" value="Biotin_CoA_COase_ligase"/>
</dbReference>
<protein>
    <submittedName>
        <fullName evidence="3">Biotin--[acetyl-CoA-carboxylase] ligase</fullName>
        <ecNumber evidence="3">6.3.4.15</ecNumber>
    </submittedName>
</protein>
<dbReference type="CDD" id="cd16442">
    <property type="entry name" value="BPL"/>
    <property type="match status" value="1"/>
</dbReference>
<evidence type="ECO:0000256" key="1">
    <source>
        <dbReference type="ARBA" id="ARBA00022598"/>
    </source>
</evidence>
<evidence type="ECO:0000259" key="2">
    <source>
        <dbReference type="Pfam" id="PF03099"/>
    </source>
</evidence>
<feature type="domain" description="BPL/LPL catalytic" evidence="2">
    <location>
        <begin position="95"/>
        <end position="193"/>
    </location>
</feature>
<dbReference type="InterPro" id="IPR004143">
    <property type="entry name" value="BPL_LPL_catalytic"/>
</dbReference>
<dbReference type="EMBL" id="CP098242">
    <property type="protein sequence ID" value="WAW10871.1"/>
    <property type="molecule type" value="Genomic_DNA"/>
</dbReference>
<dbReference type="Pfam" id="PF03099">
    <property type="entry name" value="BPL_LplA_LipB"/>
    <property type="match status" value="1"/>
</dbReference>
<dbReference type="Gene3D" id="3.30.930.10">
    <property type="entry name" value="Bira Bifunctional Protein, Domain 2"/>
    <property type="match status" value="1"/>
</dbReference>
<reference evidence="3" key="1">
    <citation type="journal article" date="2022" name="Front. Microbiol.">
        <title>New perspectives on an old grouping: The genomic and phenotypic variability of Oxalobacter formigenes and the implications for calcium oxalate stone prevention.</title>
        <authorList>
            <person name="Chmiel J.A."/>
            <person name="Carr C."/>
            <person name="Stuivenberg G.A."/>
            <person name="Venema R."/>
            <person name="Chanyi R.M."/>
            <person name="Al K.F."/>
            <person name="Giguere D."/>
            <person name="Say H."/>
            <person name="Akouris P.P."/>
            <person name="Dominguez Romero S.A."/>
            <person name="Kwong A."/>
            <person name="Tai V."/>
            <person name="Koval S.F."/>
            <person name="Razvi H."/>
            <person name="Bjazevic J."/>
            <person name="Burton J.P."/>
        </authorList>
    </citation>
    <scope>NUCLEOTIDE SEQUENCE</scope>
    <source>
        <strain evidence="3">WoOx3</strain>
    </source>
</reference>
<gene>
    <name evidence="3" type="ORF">NB640_04295</name>
</gene>
<dbReference type="EC" id="6.3.4.15" evidence="3"/>
<dbReference type="InterPro" id="IPR045864">
    <property type="entry name" value="aa-tRNA-synth_II/BPL/LPL"/>
</dbReference>
<proteinExistence type="predicted"/>
<accession>A0A9E9LYN3</accession>
<dbReference type="AlphaFoldDB" id="A0A9E9LYN3"/>
<dbReference type="RefSeq" id="WP_269309938.1">
    <property type="nucleotide sequence ID" value="NZ_CP098242.1"/>
</dbReference>
<dbReference type="Proteomes" id="UP001156215">
    <property type="component" value="Chromosome"/>
</dbReference>
<dbReference type="KEGG" id="ovb:NB640_04295"/>
<sequence length="310" mass="32877">MPDVSSFRSFLGISLPDTPVEMGCYALTEGLDEQAHPFSPEALFGPDALLGPVMPAVGDAAAFFRVPAPVYLCDEVSSTFAVAHTLAQKGVLPAWGAVLAASQTAGRGQFRRHWQSPRGNLYVTFRLPDTPVFQSDAAALVIGVLLAAAFSRLGCPVRLKWPNDLLNPEAGKAAGILVENRDGVMLAGVGVNLRILPEAEQLRRERATPAGLLLTGDKTPISQAPFSLWQALVNEMIFAYSQSFAQSATKMLPELADPFLAWKGEAVSVTDTDGATLSGRLSGVSPNGGLLLQAFDGKTHEIFSGSLART</sequence>
<evidence type="ECO:0000313" key="4">
    <source>
        <dbReference type="Proteomes" id="UP001156215"/>
    </source>
</evidence>
<dbReference type="PANTHER" id="PTHR12835">
    <property type="entry name" value="BIOTIN PROTEIN LIGASE"/>
    <property type="match status" value="1"/>
</dbReference>
<name>A0A9E9LYN3_9BURK</name>
<dbReference type="PANTHER" id="PTHR12835:SF5">
    <property type="entry name" value="BIOTIN--PROTEIN LIGASE"/>
    <property type="match status" value="1"/>
</dbReference>
<keyword evidence="4" id="KW-1185">Reference proteome</keyword>
<dbReference type="NCBIfam" id="TIGR00121">
    <property type="entry name" value="birA_ligase"/>
    <property type="match status" value="1"/>
</dbReference>
<keyword evidence="1 3" id="KW-0436">Ligase</keyword>
<dbReference type="GO" id="GO:0005737">
    <property type="term" value="C:cytoplasm"/>
    <property type="evidence" value="ECO:0007669"/>
    <property type="project" value="TreeGrafter"/>
</dbReference>
<evidence type="ECO:0000313" key="3">
    <source>
        <dbReference type="EMBL" id="WAW10871.1"/>
    </source>
</evidence>
<dbReference type="SUPFAM" id="SSF55681">
    <property type="entry name" value="Class II aaRS and biotin synthetases"/>
    <property type="match status" value="1"/>
</dbReference>